<dbReference type="SMART" id="SM00827">
    <property type="entry name" value="PKS_AT"/>
    <property type="match status" value="1"/>
</dbReference>
<evidence type="ECO:0000313" key="11">
    <source>
        <dbReference type="Proteomes" id="UP000192726"/>
    </source>
</evidence>
<keyword evidence="11" id="KW-1185">Reference proteome</keyword>
<dbReference type="EMBL" id="CP020569">
    <property type="protein sequence ID" value="ARF58896.1"/>
    <property type="molecule type" value="Genomic_DNA"/>
</dbReference>
<dbReference type="SUPFAM" id="SSF52151">
    <property type="entry name" value="FabD/lysophospholipase-like"/>
    <property type="match status" value="1"/>
</dbReference>
<dbReference type="GO" id="GO:0004314">
    <property type="term" value="F:[acyl-carrier-protein] S-malonyltransferase activity"/>
    <property type="evidence" value="ECO:0007669"/>
    <property type="project" value="UniProtKB-EC"/>
</dbReference>
<name>A0A1V0U147_9ACTN</name>
<dbReference type="AlphaFoldDB" id="A0A1V0U147"/>
<evidence type="ECO:0000256" key="1">
    <source>
        <dbReference type="ARBA" id="ARBA00013258"/>
    </source>
</evidence>
<accession>A0A1V0U147</accession>
<dbReference type="GO" id="GO:0006633">
    <property type="term" value="P:fatty acid biosynthetic process"/>
    <property type="evidence" value="ECO:0007669"/>
    <property type="project" value="TreeGrafter"/>
</dbReference>
<keyword evidence="6" id="KW-0012">Acyltransferase</keyword>
<dbReference type="EC" id="2.3.1.39" evidence="1"/>
<keyword evidence="3" id="KW-0597">Phosphoprotein</keyword>
<gene>
    <name evidence="10" type="ORF">B1H19_36160</name>
</gene>
<dbReference type="SUPFAM" id="SSF47336">
    <property type="entry name" value="ACP-like"/>
    <property type="match status" value="1"/>
</dbReference>
<sequence length="320" mass="33938">MTAVATHETAAQHLIGVLDDSDLVIACCNAPQQTVLSGQVEDIERAEEVAGALNLSATRLSLPYASHHPSMSAAVDQFVALADDVRQLPFQQRVFSPIHGRRYTDGDDLVRLLGECLVLPVRFTDTVRHLHERGADTFIETGALRALTRCVALTVPGVRTFAPLEHPDRELDGLRVAVAAGLGQVVPERRVAPPSDEGEPERAVTGTVPERAGAGPATETASQGATGARGGSRSRAQVLDRLRALYAEALEYPPDVLTDAAGLEADLGVDSLKQTALLRRVMEEFALDDPPGSLNLATLGTLADVADHVMSSKPVQEAAA</sequence>
<dbReference type="PANTHER" id="PTHR42681">
    <property type="entry name" value="MALONYL-COA-ACYL CARRIER PROTEIN TRANSACYLASE, MITOCHONDRIAL"/>
    <property type="match status" value="1"/>
</dbReference>
<dbReference type="InterPro" id="IPR036736">
    <property type="entry name" value="ACP-like_sf"/>
</dbReference>
<dbReference type="InterPro" id="IPR050858">
    <property type="entry name" value="Mal-CoA-ACP_Trans/PKS_FabD"/>
</dbReference>
<evidence type="ECO:0000256" key="2">
    <source>
        <dbReference type="ARBA" id="ARBA00022450"/>
    </source>
</evidence>
<dbReference type="Gene3D" id="3.40.366.10">
    <property type="entry name" value="Malonyl-Coenzyme A Acyl Carrier Protein, domain 2"/>
    <property type="match status" value="1"/>
</dbReference>
<dbReference type="PROSITE" id="PS50075">
    <property type="entry name" value="CARRIER"/>
    <property type="match status" value="1"/>
</dbReference>
<dbReference type="InterPro" id="IPR014043">
    <property type="entry name" value="Acyl_transferase_dom"/>
</dbReference>
<feature type="region of interest" description="Disordered" evidence="8">
    <location>
        <begin position="187"/>
        <end position="233"/>
    </location>
</feature>
<keyword evidence="2" id="KW-0596">Phosphopantetheine</keyword>
<protein>
    <recommendedName>
        <fullName evidence="1">[acyl-carrier-protein] S-malonyltransferase</fullName>
        <ecNumber evidence="1">2.3.1.39</ecNumber>
    </recommendedName>
</protein>
<reference evidence="10 11" key="1">
    <citation type="submission" date="2017-04" db="EMBL/GenBank/DDBJ databases">
        <title>Complete Genome Sequence of Streptomyces gilvosporeus F607, a Capable Producer of Natamycin.</title>
        <authorList>
            <person name="Zong G."/>
            <person name="Zhong C."/>
            <person name="Fu J."/>
            <person name="Qin R."/>
            <person name="Cao G."/>
        </authorList>
    </citation>
    <scope>NUCLEOTIDE SEQUENCE [LARGE SCALE GENOMIC DNA]</scope>
    <source>
        <strain evidence="10 11">F607</strain>
    </source>
</reference>
<evidence type="ECO:0000256" key="7">
    <source>
        <dbReference type="ARBA" id="ARBA00048462"/>
    </source>
</evidence>
<evidence type="ECO:0000256" key="8">
    <source>
        <dbReference type="SAM" id="MobiDB-lite"/>
    </source>
</evidence>
<evidence type="ECO:0000313" key="10">
    <source>
        <dbReference type="EMBL" id="ARF58896.1"/>
    </source>
</evidence>
<proteinExistence type="predicted"/>
<dbReference type="InterPro" id="IPR009081">
    <property type="entry name" value="PP-bd_ACP"/>
</dbReference>
<dbReference type="InterPro" id="IPR006162">
    <property type="entry name" value="Ppantetheine_attach_site"/>
</dbReference>
<evidence type="ECO:0000256" key="5">
    <source>
        <dbReference type="ARBA" id="ARBA00023194"/>
    </source>
</evidence>
<dbReference type="Gene3D" id="1.10.1200.10">
    <property type="entry name" value="ACP-like"/>
    <property type="match status" value="1"/>
</dbReference>
<evidence type="ECO:0000256" key="4">
    <source>
        <dbReference type="ARBA" id="ARBA00022679"/>
    </source>
</evidence>
<feature type="compositionally biased region" description="Low complexity" evidence="8">
    <location>
        <begin position="220"/>
        <end position="233"/>
    </location>
</feature>
<dbReference type="KEGG" id="sgv:B1H19_36160"/>
<dbReference type="OrthoDB" id="4286171at2"/>
<evidence type="ECO:0000259" key="9">
    <source>
        <dbReference type="PROSITE" id="PS50075"/>
    </source>
</evidence>
<evidence type="ECO:0000256" key="6">
    <source>
        <dbReference type="ARBA" id="ARBA00023315"/>
    </source>
</evidence>
<keyword evidence="5" id="KW-0045">Antibiotic biosynthesis</keyword>
<dbReference type="InterPro" id="IPR001227">
    <property type="entry name" value="Ac_transferase_dom_sf"/>
</dbReference>
<dbReference type="PANTHER" id="PTHR42681:SF1">
    <property type="entry name" value="MALONYL-COA-ACYL CARRIER PROTEIN TRANSACYLASE, MITOCHONDRIAL"/>
    <property type="match status" value="1"/>
</dbReference>
<dbReference type="PROSITE" id="PS00012">
    <property type="entry name" value="PHOSPHOPANTETHEINE"/>
    <property type="match status" value="1"/>
</dbReference>
<dbReference type="STRING" id="553510.B1H19_36160"/>
<dbReference type="Pfam" id="PF00550">
    <property type="entry name" value="PP-binding"/>
    <property type="match status" value="1"/>
</dbReference>
<keyword evidence="4" id="KW-0808">Transferase</keyword>
<dbReference type="Proteomes" id="UP000192726">
    <property type="component" value="Chromosome"/>
</dbReference>
<evidence type="ECO:0000256" key="3">
    <source>
        <dbReference type="ARBA" id="ARBA00022553"/>
    </source>
</evidence>
<dbReference type="GO" id="GO:0017000">
    <property type="term" value="P:antibiotic biosynthetic process"/>
    <property type="evidence" value="ECO:0007669"/>
    <property type="project" value="UniProtKB-KW"/>
</dbReference>
<feature type="domain" description="Carrier" evidence="9">
    <location>
        <begin position="233"/>
        <end position="313"/>
    </location>
</feature>
<dbReference type="InterPro" id="IPR016035">
    <property type="entry name" value="Acyl_Trfase/lysoPLipase"/>
</dbReference>
<comment type="catalytic activity">
    <reaction evidence="7">
        <text>holo-[ACP] + malonyl-CoA = malonyl-[ACP] + CoA</text>
        <dbReference type="Rhea" id="RHEA:41792"/>
        <dbReference type="Rhea" id="RHEA-COMP:9623"/>
        <dbReference type="Rhea" id="RHEA-COMP:9685"/>
        <dbReference type="ChEBI" id="CHEBI:57287"/>
        <dbReference type="ChEBI" id="CHEBI:57384"/>
        <dbReference type="ChEBI" id="CHEBI:64479"/>
        <dbReference type="ChEBI" id="CHEBI:78449"/>
        <dbReference type="EC" id="2.3.1.39"/>
    </reaction>
</comment>
<organism evidence="10 11">
    <name type="scientific">Streptomyces gilvosporeus</name>
    <dbReference type="NCBI Taxonomy" id="553510"/>
    <lineage>
        <taxon>Bacteria</taxon>
        <taxon>Bacillati</taxon>
        <taxon>Actinomycetota</taxon>
        <taxon>Actinomycetes</taxon>
        <taxon>Kitasatosporales</taxon>
        <taxon>Streptomycetaceae</taxon>
        <taxon>Streptomyces</taxon>
    </lineage>
</organism>